<keyword evidence="1" id="KW-0732">Signal</keyword>
<dbReference type="Proteomes" id="UP001595776">
    <property type="component" value="Unassembled WGS sequence"/>
</dbReference>
<proteinExistence type="predicted"/>
<evidence type="ECO:0000256" key="1">
    <source>
        <dbReference type="SAM" id="SignalP"/>
    </source>
</evidence>
<sequence length="197" mass="21756">MKKLIATIATAACLLQATSALAQDEDAAPTQRDQMVKSMQYMLQRAEIVRMLAAQHLTYIDENRDKGELHVLDDAAQVMAFALVCQSPDLDPAMLNKIAAESTLQIALKVEGSPIEESISQIMGELNGKERITLVADVSSAVLMFKVGRRRGLFDALLTDFGTARFCKGMQSNMRARYQGLATYLEDLQSRQNNKAQ</sequence>
<gene>
    <name evidence="2" type="ORF">ACFO5Q_09090</name>
</gene>
<organism evidence="2 3">
    <name type="scientific">Kordiimonas lipolytica</name>
    <dbReference type="NCBI Taxonomy" id="1662421"/>
    <lineage>
        <taxon>Bacteria</taxon>
        <taxon>Pseudomonadati</taxon>
        <taxon>Pseudomonadota</taxon>
        <taxon>Alphaproteobacteria</taxon>
        <taxon>Kordiimonadales</taxon>
        <taxon>Kordiimonadaceae</taxon>
        <taxon>Kordiimonas</taxon>
    </lineage>
</organism>
<evidence type="ECO:0000313" key="2">
    <source>
        <dbReference type="EMBL" id="MFC4347997.1"/>
    </source>
</evidence>
<comment type="caution">
    <text evidence="2">The sequence shown here is derived from an EMBL/GenBank/DDBJ whole genome shotgun (WGS) entry which is preliminary data.</text>
</comment>
<protein>
    <submittedName>
        <fullName evidence="2">Uncharacterized protein</fullName>
    </submittedName>
</protein>
<reference evidence="3" key="1">
    <citation type="journal article" date="2019" name="Int. J. Syst. Evol. Microbiol.">
        <title>The Global Catalogue of Microorganisms (GCM) 10K type strain sequencing project: providing services to taxonomists for standard genome sequencing and annotation.</title>
        <authorList>
            <consortium name="The Broad Institute Genomics Platform"/>
            <consortium name="The Broad Institute Genome Sequencing Center for Infectious Disease"/>
            <person name="Wu L."/>
            <person name="Ma J."/>
        </authorList>
    </citation>
    <scope>NUCLEOTIDE SEQUENCE [LARGE SCALE GENOMIC DNA]</scope>
    <source>
        <strain evidence="3">CGMCC 1.15304</strain>
    </source>
</reference>
<accession>A0ABV8UAQ3</accession>
<keyword evidence="3" id="KW-1185">Reference proteome</keyword>
<feature type="signal peptide" evidence="1">
    <location>
        <begin position="1"/>
        <end position="22"/>
    </location>
</feature>
<dbReference type="EMBL" id="JBHSCR010000005">
    <property type="protein sequence ID" value="MFC4347997.1"/>
    <property type="molecule type" value="Genomic_DNA"/>
</dbReference>
<evidence type="ECO:0000313" key="3">
    <source>
        <dbReference type="Proteomes" id="UP001595776"/>
    </source>
</evidence>
<dbReference type="RefSeq" id="WP_068151881.1">
    <property type="nucleotide sequence ID" value="NZ_JBHSCR010000005.1"/>
</dbReference>
<feature type="chain" id="PRO_5046359631" evidence="1">
    <location>
        <begin position="23"/>
        <end position="197"/>
    </location>
</feature>
<name>A0ABV8UAQ3_9PROT</name>